<evidence type="ECO:0000256" key="5">
    <source>
        <dbReference type="SAM" id="MobiDB-lite"/>
    </source>
</evidence>
<dbReference type="GO" id="GO:0006352">
    <property type="term" value="P:DNA-templated transcription initiation"/>
    <property type="evidence" value="ECO:0007669"/>
    <property type="project" value="InterPro"/>
</dbReference>
<dbReference type="Gene3D" id="1.10.1740.10">
    <property type="match status" value="1"/>
</dbReference>
<dbReference type="SUPFAM" id="SSF46894">
    <property type="entry name" value="C-terminal effector domain of the bipartite response regulators"/>
    <property type="match status" value="1"/>
</dbReference>
<evidence type="ECO:0000259" key="6">
    <source>
        <dbReference type="Pfam" id="PF07638"/>
    </source>
</evidence>
<dbReference type="InterPro" id="IPR016032">
    <property type="entry name" value="Sig_transdc_resp-reg_C-effctor"/>
</dbReference>
<dbReference type="Gene3D" id="1.10.10.10">
    <property type="entry name" value="Winged helix-like DNA-binding domain superfamily/Winged helix DNA-binding domain"/>
    <property type="match status" value="1"/>
</dbReference>
<keyword evidence="4" id="KW-0804">Transcription</keyword>
<proteinExistence type="predicted"/>
<keyword evidence="2" id="KW-0731">Sigma factor</keyword>
<dbReference type="EMBL" id="PUHZ01000012">
    <property type="protein sequence ID" value="PQO45823.1"/>
    <property type="molecule type" value="Genomic_DNA"/>
</dbReference>
<evidence type="ECO:0000256" key="1">
    <source>
        <dbReference type="ARBA" id="ARBA00023015"/>
    </source>
</evidence>
<evidence type="ECO:0000313" key="8">
    <source>
        <dbReference type="Proteomes" id="UP000237819"/>
    </source>
</evidence>
<gene>
    <name evidence="7" type="ORF">C5Y93_11225</name>
</gene>
<keyword evidence="3" id="KW-0238">DNA-binding</keyword>
<dbReference type="AlphaFoldDB" id="A0A2S8GN08"/>
<sequence length="195" mass="22483">MSDADSIVDLLRKLEMGDEEAANQIWEECFPRLLQIARRQLEGTPRKIADEEDVALSALKSFCKATRNGCFPDLKDRDGLWRLLFTITTRKAIDLRRYEGRRPAQRETDFQPAPDETSPISKVPAKMSEEEVGAQLAEELEQRLGSLDSDEYRIITAKLEGYTNEEIARQLKIALRTVERKLQLTRRRWEKGMNG</sequence>
<dbReference type="SUPFAM" id="SSF88946">
    <property type="entry name" value="Sigma2 domain of RNA polymerase sigma factors"/>
    <property type="match status" value="1"/>
</dbReference>
<evidence type="ECO:0000313" key="7">
    <source>
        <dbReference type="EMBL" id="PQO45823.1"/>
    </source>
</evidence>
<dbReference type="InterPro" id="IPR036388">
    <property type="entry name" value="WH-like_DNA-bd_sf"/>
</dbReference>
<dbReference type="PANTHER" id="PTHR43133:SF8">
    <property type="entry name" value="RNA POLYMERASE SIGMA FACTOR HI_1459-RELATED"/>
    <property type="match status" value="1"/>
</dbReference>
<dbReference type="OrthoDB" id="291381at2"/>
<evidence type="ECO:0000256" key="2">
    <source>
        <dbReference type="ARBA" id="ARBA00023082"/>
    </source>
</evidence>
<dbReference type="GO" id="GO:0003677">
    <property type="term" value="F:DNA binding"/>
    <property type="evidence" value="ECO:0007669"/>
    <property type="project" value="UniProtKB-KW"/>
</dbReference>
<accession>A0A2S8GN08</accession>
<dbReference type="InterPro" id="IPR013325">
    <property type="entry name" value="RNA_pol_sigma_r2"/>
</dbReference>
<dbReference type="PANTHER" id="PTHR43133">
    <property type="entry name" value="RNA POLYMERASE ECF-TYPE SIGMA FACTO"/>
    <property type="match status" value="1"/>
</dbReference>
<protein>
    <submittedName>
        <fullName evidence="7">RNA polymerase subunit sigma-70</fullName>
    </submittedName>
</protein>
<organism evidence="7 8">
    <name type="scientific">Blastopirellula marina</name>
    <dbReference type="NCBI Taxonomy" id="124"/>
    <lineage>
        <taxon>Bacteria</taxon>
        <taxon>Pseudomonadati</taxon>
        <taxon>Planctomycetota</taxon>
        <taxon>Planctomycetia</taxon>
        <taxon>Pirellulales</taxon>
        <taxon>Pirellulaceae</taxon>
        <taxon>Blastopirellula</taxon>
    </lineage>
</organism>
<feature type="region of interest" description="Disordered" evidence="5">
    <location>
        <begin position="103"/>
        <end position="123"/>
    </location>
</feature>
<dbReference type="GO" id="GO:0016987">
    <property type="term" value="F:sigma factor activity"/>
    <property type="evidence" value="ECO:0007669"/>
    <property type="project" value="UniProtKB-KW"/>
</dbReference>
<dbReference type="InterPro" id="IPR039425">
    <property type="entry name" value="RNA_pol_sigma-70-like"/>
</dbReference>
<dbReference type="Pfam" id="PF07638">
    <property type="entry name" value="Sigma70_ECF"/>
    <property type="match status" value="1"/>
</dbReference>
<name>A0A2S8GN08_9BACT</name>
<evidence type="ECO:0000256" key="4">
    <source>
        <dbReference type="ARBA" id="ARBA00023163"/>
    </source>
</evidence>
<evidence type="ECO:0000256" key="3">
    <source>
        <dbReference type="ARBA" id="ARBA00023125"/>
    </source>
</evidence>
<dbReference type="Proteomes" id="UP000237819">
    <property type="component" value="Unassembled WGS sequence"/>
</dbReference>
<feature type="domain" description="RNA polymerase sigma-70 ECF-like HTH" evidence="6">
    <location>
        <begin position="6"/>
        <end position="192"/>
    </location>
</feature>
<reference evidence="7 8" key="1">
    <citation type="submission" date="2018-02" db="EMBL/GenBank/DDBJ databases">
        <title>Comparative genomes isolates from brazilian mangrove.</title>
        <authorList>
            <person name="Araujo J.E."/>
            <person name="Taketani R.G."/>
            <person name="Silva M.C.P."/>
            <person name="Loureco M.V."/>
            <person name="Andreote F.D."/>
        </authorList>
    </citation>
    <scope>NUCLEOTIDE SEQUENCE [LARGE SCALE GENOMIC DNA]</scope>
    <source>
        <strain evidence="7 8">Nap-Phe MGV</strain>
    </source>
</reference>
<dbReference type="InterPro" id="IPR053812">
    <property type="entry name" value="HTH_Sigma70_ECF-like"/>
</dbReference>
<keyword evidence="1" id="KW-0805">Transcription regulation</keyword>
<comment type="caution">
    <text evidence="7">The sequence shown here is derived from an EMBL/GenBank/DDBJ whole genome shotgun (WGS) entry which is preliminary data.</text>
</comment>
<dbReference type="RefSeq" id="WP_105335523.1">
    <property type="nucleotide sequence ID" value="NZ_PUHZ01000012.1"/>
</dbReference>